<dbReference type="SUPFAM" id="SSF57716">
    <property type="entry name" value="Glucocorticoid receptor-like (DNA-binding domain)"/>
    <property type="match status" value="1"/>
</dbReference>
<dbReference type="AlphaFoldDB" id="A0A9D4PWX5"/>
<evidence type="ECO:0000256" key="5">
    <source>
        <dbReference type="PROSITE-ProRule" id="PRU00309"/>
    </source>
</evidence>
<gene>
    <name evidence="8" type="ORF">HPB52_016060</name>
</gene>
<keyword evidence="1" id="KW-0479">Metal-binding</keyword>
<evidence type="ECO:0000256" key="3">
    <source>
        <dbReference type="ARBA" id="ARBA00022833"/>
    </source>
</evidence>
<dbReference type="Proteomes" id="UP000821837">
    <property type="component" value="Unassembled WGS sequence"/>
</dbReference>
<evidence type="ECO:0000256" key="6">
    <source>
        <dbReference type="SAM" id="MobiDB-lite"/>
    </source>
</evidence>
<dbReference type="PROSITE" id="PS50950">
    <property type="entry name" value="ZF_THAP"/>
    <property type="match status" value="1"/>
</dbReference>
<evidence type="ECO:0000256" key="4">
    <source>
        <dbReference type="ARBA" id="ARBA00023125"/>
    </source>
</evidence>
<evidence type="ECO:0000313" key="9">
    <source>
        <dbReference type="Proteomes" id="UP000821837"/>
    </source>
</evidence>
<keyword evidence="3" id="KW-0862">Zinc</keyword>
<evidence type="ECO:0000313" key="8">
    <source>
        <dbReference type="EMBL" id="KAH7957206.1"/>
    </source>
</evidence>
<protein>
    <recommendedName>
        <fullName evidence="7">THAP-type domain-containing protein</fullName>
    </recommendedName>
</protein>
<proteinExistence type="predicted"/>
<name>A0A9D4PWX5_RHISA</name>
<reference evidence="8" key="1">
    <citation type="journal article" date="2020" name="Cell">
        <title>Large-Scale Comparative Analyses of Tick Genomes Elucidate Their Genetic Diversity and Vector Capacities.</title>
        <authorList>
            <consortium name="Tick Genome and Microbiome Consortium (TIGMIC)"/>
            <person name="Jia N."/>
            <person name="Wang J."/>
            <person name="Shi W."/>
            <person name="Du L."/>
            <person name="Sun Y."/>
            <person name="Zhan W."/>
            <person name="Jiang J.F."/>
            <person name="Wang Q."/>
            <person name="Zhang B."/>
            <person name="Ji P."/>
            <person name="Bell-Sakyi L."/>
            <person name="Cui X.M."/>
            <person name="Yuan T.T."/>
            <person name="Jiang B.G."/>
            <person name="Yang W.F."/>
            <person name="Lam T.T."/>
            <person name="Chang Q.C."/>
            <person name="Ding S.J."/>
            <person name="Wang X.J."/>
            <person name="Zhu J.G."/>
            <person name="Ruan X.D."/>
            <person name="Zhao L."/>
            <person name="Wei J.T."/>
            <person name="Ye R.Z."/>
            <person name="Que T.C."/>
            <person name="Du C.H."/>
            <person name="Zhou Y.H."/>
            <person name="Cheng J.X."/>
            <person name="Dai P.F."/>
            <person name="Guo W.B."/>
            <person name="Han X.H."/>
            <person name="Huang E.J."/>
            <person name="Li L.F."/>
            <person name="Wei W."/>
            <person name="Gao Y.C."/>
            <person name="Liu J.Z."/>
            <person name="Shao H.Z."/>
            <person name="Wang X."/>
            <person name="Wang C.C."/>
            <person name="Yang T.C."/>
            <person name="Huo Q.B."/>
            <person name="Li W."/>
            <person name="Chen H.Y."/>
            <person name="Chen S.E."/>
            <person name="Zhou L.G."/>
            <person name="Ni X.B."/>
            <person name="Tian J.H."/>
            <person name="Sheng Y."/>
            <person name="Liu T."/>
            <person name="Pan Y.S."/>
            <person name="Xia L.Y."/>
            <person name="Li J."/>
            <person name="Zhao F."/>
            <person name="Cao W.C."/>
        </authorList>
    </citation>
    <scope>NUCLEOTIDE SEQUENCE</scope>
    <source>
        <strain evidence="8">Rsan-2018</strain>
    </source>
</reference>
<evidence type="ECO:0000259" key="7">
    <source>
        <dbReference type="PROSITE" id="PS50950"/>
    </source>
</evidence>
<feature type="compositionally biased region" description="Basic residues" evidence="6">
    <location>
        <begin position="85"/>
        <end position="95"/>
    </location>
</feature>
<keyword evidence="4 5" id="KW-0238">DNA-binding</keyword>
<dbReference type="Pfam" id="PF05485">
    <property type="entry name" value="THAP"/>
    <property type="match status" value="1"/>
</dbReference>
<evidence type="ECO:0000256" key="1">
    <source>
        <dbReference type="ARBA" id="ARBA00022723"/>
    </source>
</evidence>
<dbReference type="GO" id="GO:0008270">
    <property type="term" value="F:zinc ion binding"/>
    <property type="evidence" value="ECO:0007669"/>
    <property type="project" value="UniProtKB-KW"/>
</dbReference>
<reference evidence="8" key="2">
    <citation type="submission" date="2021-09" db="EMBL/GenBank/DDBJ databases">
        <authorList>
            <person name="Jia N."/>
            <person name="Wang J."/>
            <person name="Shi W."/>
            <person name="Du L."/>
            <person name="Sun Y."/>
            <person name="Zhan W."/>
            <person name="Jiang J."/>
            <person name="Wang Q."/>
            <person name="Zhang B."/>
            <person name="Ji P."/>
            <person name="Sakyi L.B."/>
            <person name="Cui X."/>
            <person name="Yuan T."/>
            <person name="Jiang B."/>
            <person name="Yang W."/>
            <person name="Lam T.T.-Y."/>
            <person name="Chang Q."/>
            <person name="Ding S."/>
            <person name="Wang X."/>
            <person name="Zhu J."/>
            <person name="Ruan X."/>
            <person name="Zhao L."/>
            <person name="Wei J."/>
            <person name="Que T."/>
            <person name="Du C."/>
            <person name="Cheng J."/>
            <person name="Dai P."/>
            <person name="Han X."/>
            <person name="Huang E."/>
            <person name="Gao Y."/>
            <person name="Liu J."/>
            <person name="Shao H."/>
            <person name="Ye R."/>
            <person name="Li L."/>
            <person name="Wei W."/>
            <person name="Wang X."/>
            <person name="Wang C."/>
            <person name="Huo Q."/>
            <person name="Li W."/>
            <person name="Guo W."/>
            <person name="Chen H."/>
            <person name="Chen S."/>
            <person name="Zhou L."/>
            <person name="Zhou L."/>
            <person name="Ni X."/>
            <person name="Tian J."/>
            <person name="Zhou Y."/>
            <person name="Sheng Y."/>
            <person name="Liu T."/>
            <person name="Pan Y."/>
            <person name="Xia L."/>
            <person name="Li J."/>
            <person name="Zhao F."/>
            <person name="Cao W."/>
        </authorList>
    </citation>
    <scope>NUCLEOTIDE SEQUENCE</scope>
    <source>
        <strain evidence="8">Rsan-2018</strain>
        <tissue evidence="8">Larvae</tissue>
    </source>
</reference>
<sequence>MPSVREQLEHWKRAIPRQEADDFSLDSKHVRVCAKHFDSSDIIRTDDFMITGDAWSLPRDKLRLRPNAIPRLFYGLPEYFTMPKPRPRTVRPPLKRPREPQTTARNLRVCAKTA</sequence>
<evidence type="ECO:0000256" key="2">
    <source>
        <dbReference type="ARBA" id="ARBA00022771"/>
    </source>
</evidence>
<keyword evidence="2 5" id="KW-0863">Zinc-finger</keyword>
<dbReference type="GO" id="GO:0003677">
    <property type="term" value="F:DNA binding"/>
    <property type="evidence" value="ECO:0007669"/>
    <property type="project" value="UniProtKB-UniRule"/>
</dbReference>
<dbReference type="InterPro" id="IPR006612">
    <property type="entry name" value="THAP_Znf"/>
</dbReference>
<comment type="caution">
    <text evidence="8">The sequence shown here is derived from an EMBL/GenBank/DDBJ whole genome shotgun (WGS) entry which is preliminary data.</text>
</comment>
<dbReference type="EMBL" id="JABSTV010001250">
    <property type="protein sequence ID" value="KAH7957206.1"/>
    <property type="molecule type" value="Genomic_DNA"/>
</dbReference>
<keyword evidence="9" id="KW-1185">Reference proteome</keyword>
<feature type="region of interest" description="Disordered" evidence="6">
    <location>
        <begin position="84"/>
        <end position="105"/>
    </location>
</feature>
<accession>A0A9D4PWX5</accession>
<feature type="domain" description="THAP-type" evidence="7">
    <location>
        <begin position="1"/>
        <end position="73"/>
    </location>
</feature>
<organism evidence="8 9">
    <name type="scientific">Rhipicephalus sanguineus</name>
    <name type="common">Brown dog tick</name>
    <name type="synonym">Ixodes sanguineus</name>
    <dbReference type="NCBI Taxonomy" id="34632"/>
    <lineage>
        <taxon>Eukaryota</taxon>
        <taxon>Metazoa</taxon>
        <taxon>Ecdysozoa</taxon>
        <taxon>Arthropoda</taxon>
        <taxon>Chelicerata</taxon>
        <taxon>Arachnida</taxon>
        <taxon>Acari</taxon>
        <taxon>Parasitiformes</taxon>
        <taxon>Ixodida</taxon>
        <taxon>Ixodoidea</taxon>
        <taxon>Ixodidae</taxon>
        <taxon>Rhipicephalinae</taxon>
        <taxon>Rhipicephalus</taxon>
        <taxon>Rhipicephalus</taxon>
    </lineage>
</organism>